<dbReference type="InterPro" id="IPR013107">
    <property type="entry name" value="Acyl-CoA_DH_C"/>
</dbReference>
<evidence type="ECO:0000259" key="2">
    <source>
        <dbReference type="Pfam" id="PF08028"/>
    </source>
</evidence>
<sequence length="68" mass="7383">MSHAAQVSREALVAMYGLGGSSSLYIGNPLERLFRDGMVALQHAGHSAEFFEAVGRVRFGIDPGMRLF</sequence>
<keyword evidence="1" id="KW-0560">Oxidoreductase</keyword>
<gene>
    <name evidence="3" type="ORF">SAMN05216276_100625</name>
</gene>
<keyword evidence="4" id="KW-1185">Reference proteome</keyword>
<evidence type="ECO:0000313" key="4">
    <source>
        <dbReference type="Proteomes" id="UP000198282"/>
    </source>
</evidence>
<dbReference type="Pfam" id="PF08028">
    <property type="entry name" value="Acyl-CoA_dh_2"/>
    <property type="match status" value="1"/>
</dbReference>
<dbReference type="GO" id="GO:0016491">
    <property type="term" value="F:oxidoreductase activity"/>
    <property type="evidence" value="ECO:0007669"/>
    <property type="project" value="UniProtKB-KW"/>
</dbReference>
<dbReference type="Proteomes" id="UP000198282">
    <property type="component" value="Unassembled WGS sequence"/>
</dbReference>
<evidence type="ECO:0000313" key="3">
    <source>
        <dbReference type="EMBL" id="SNS22289.1"/>
    </source>
</evidence>
<proteinExistence type="predicted"/>
<organism evidence="3 4">
    <name type="scientific">Streptosporangium subroseum</name>
    <dbReference type="NCBI Taxonomy" id="106412"/>
    <lineage>
        <taxon>Bacteria</taxon>
        <taxon>Bacillati</taxon>
        <taxon>Actinomycetota</taxon>
        <taxon>Actinomycetes</taxon>
        <taxon>Streptosporangiales</taxon>
        <taxon>Streptosporangiaceae</taxon>
        <taxon>Streptosporangium</taxon>
    </lineage>
</organism>
<evidence type="ECO:0000256" key="1">
    <source>
        <dbReference type="ARBA" id="ARBA00023002"/>
    </source>
</evidence>
<protein>
    <submittedName>
        <fullName evidence="3">Acyl-CoA dehydrogenase, C-terminal domain</fullName>
    </submittedName>
</protein>
<reference evidence="3 4" key="1">
    <citation type="submission" date="2017-06" db="EMBL/GenBank/DDBJ databases">
        <authorList>
            <person name="Kim H.J."/>
            <person name="Triplett B.A."/>
        </authorList>
    </citation>
    <scope>NUCLEOTIDE SEQUENCE [LARGE SCALE GENOMIC DNA]</scope>
    <source>
        <strain evidence="3 4">CGMCC 4.2132</strain>
    </source>
</reference>
<name>A0A239CQU7_9ACTN</name>
<dbReference type="AlphaFoldDB" id="A0A239CQU7"/>
<feature type="domain" description="Acyl-CoA dehydrogenase C-terminal" evidence="2">
    <location>
        <begin position="3"/>
        <end position="47"/>
    </location>
</feature>
<accession>A0A239CQU7</accession>
<dbReference type="EMBL" id="FZOD01000006">
    <property type="protein sequence ID" value="SNS22289.1"/>
    <property type="molecule type" value="Genomic_DNA"/>
</dbReference>
<dbReference type="Gene3D" id="1.20.140.10">
    <property type="entry name" value="Butyryl-CoA Dehydrogenase, subunit A, domain 3"/>
    <property type="match status" value="1"/>
</dbReference>